<dbReference type="EMBL" id="MWIO01000014">
    <property type="protein sequence ID" value="THD08763.1"/>
    <property type="molecule type" value="Genomic_DNA"/>
</dbReference>
<dbReference type="Gene3D" id="3.40.1030.10">
    <property type="entry name" value="Nucleoside phosphorylase/phosphoribosyltransferase catalytic domain"/>
    <property type="match status" value="1"/>
</dbReference>
<dbReference type="SUPFAM" id="SSF54680">
    <property type="entry name" value="Pyrimidine nucleoside phosphorylase C-terminal domain"/>
    <property type="match status" value="1"/>
</dbReference>
<dbReference type="EC" id="2.4.2.4" evidence="3"/>
<evidence type="ECO:0000256" key="6">
    <source>
        <dbReference type="ARBA" id="ARBA00048550"/>
    </source>
</evidence>
<reference evidence="8 9" key="1">
    <citation type="submission" date="2017-02" db="EMBL/GenBank/DDBJ databases">
        <title>Whole genome sequencing of Rhodanobacter lindaniclasticus DSM 17932.</title>
        <authorList>
            <person name="Kumar S."/>
            <person name="Patil P."/>
            <person name="Patil P.B."/>
        </authorList>
    </citation>
    <scope>NUCLEOTIDE SEQUENCE [LARGE SCALE GENOMIC DNA]</scope>
    <source>
        <strain evidence="8 9">DSM 17932</strain>
    </source>
</reference>
<keyword evidence="4" id="KW-0328">Glycosyltransferase</keyword>
<dbReference type="InterPro" id="IPR018090">
    <property type="entry name" value="Pyrmidine_PPas_bac/euk"/>
</dbReference>
<dbReference type="PROSITE" id="PS00647">
    <property type="entry name" value="THYMID_PHOSPHORYLASE"/>
    <property type="match status" value="1"/>
</dbReference>
<dbReference type="OrthoDB" id="341217at2"/>
<dbReference type="InterPro" id="IPR036566">
    <property type="entry name" value="PYNP-like_C_sf"/>
</dbReference>
<dbReference type="InterPro" id="IPR035902">
    <property type="entry name" value="Nuc_phospho_transferase"/>
</dbReference>
<dbReference type="GO" id="GO:0005829">
    <property type="term" value="C:cytosol"/>
    <property type="evidence" value="ECO:0007669"/>
    <property type="project" value="TreeGrafter"/>
</dbReference>
<comment type="similarity">
    <text evidence="1">Belongs to the thymidine/pyrimidine-nucleoside phosphorylase family.</text>
</comment>
<sequence>MNRLSAAALIRCKRDDTPLDGDQLHAVAQGIGDGSWSEGQIGAFAMAVAWRGMGVEECRRFTLALRDSGQRLHWEHLPGPVLDKHSTGGVGDGVSLLLAPLLAACGGYVPMISGRGLGHTGGTLDKLESVAGYDVHPGLARLREVVEEVGCAIVGQGAELVPADRRLYAVRDVTATVDVAELMVASILSKKLAGGARALVLDIKTGNGAQLPGMTAARDLAARMLATARGTGIDVRVVFSDMDQLLGREAGNALELRAVLDLLRDRGDNPRLRALTLELAAELLWVGGLGRDRLDAERRARAALSSGAAAERFARMVHALGGPADLLERPDAYLETAPIRRMVTAPASGHVAAVDVRALGQVVVDLGGGRTYPGQAIDHAVGLAEVIGRGDPVDAGQPLAFVHARTTQAADMAEARVREAFRIAPEAPPCAPLWQWHAPMEQIA</sequence>
<dbReference type="InterPro" id="IPR000053">
    <property type="entry name" value="Thymidine/pyrmidine_PPase"/>
</dbReference>
<dbReference type="Proteomes" id="UP000306317">
    <property type="component" value="Unassembled WGS sequence"/>
</dbReference>
<dbReference type="SUPFAM" id="SSF52418">
    <property type="entry name" value="Nucleoside phosphorylase/phosphoribosyltransferase catalytic domain"/>
    <property type="match status" value="1"/>
</dbReference>
<dbReference type="InterPro" id="IPR013102">
    <property type="entry name" value="PYNP_C"/>
</dbReference>
<dbReference type="InterPro" id="IPR000312">
    <property type="entry name" value="Glycosyl_Trfase_fam3"/>
</dbReference>
<dbReference type="PANTHER" id="PTHR10515">
    <property type="entry name" value="THYMIDINE PHOSPHORYLASE"/>
    <property type="match status" value="1"/>
</dbReference>
<dbReference type="InterPro" id="IPR017872">
    <property type="entry name" value="Pyrmidine_PPase_CS"/>
</dbReference>
<comment type="caution">
    <text evidence="8">The sequence shown here is derived from an EMBL/GenBank/DDBJ whole genome shotgun (WGS) entry which is preliminary data.</text>
</comment>
<dbReference type="GO" id="GO:0009032">
    <property type="term" value="F:thymidine phosphorylase activity"/>
    <property type="evidence" value="ECO:0007669"/>
    <property type="project" value="UniProtKB-EC"/>
</dbReference>
<evidence type="ECO:0000259" key="7">
    <source>
        <dbReference type="SMART" id="SM00941"/>
    </source>
</evidence>
<keyword evidence="5" id="KW-0808">Transferase</keyword>
<dbReference type="SMART" id="SM00941">
    <property type="entry name" value="PYNP_C"/>
    <property type="match status" value="1"/>
</dbReference>
<dbReference type="NCBIfam" id="NF004490">
    <property type="entry name" value="PRK05820.1"/>
    <property type="match status" value="1"/>
</dbReference>
<dbReference type="GO" id="GO:0006206">
    <property type="term" value="P:pyrimidine nucleobase metabolic process"/>
    <property type="evidence" value="ECO:0007669"/>
    <property type="project" value="InterPro"/>
</dbReference>
<comment type="catalytic activity">
    <reaction evidence="6">
        <text>thymidine + phosphate = 2-deoxy-alpha-D-ribose 1-phosphate + thymine</text>
        <dbReference type="Rhea" id="RHEA:16037"/>
        <dbReference type="ChEBI" id="CHEBI:17748"/>
        <dbReference type="ChEBI" id="CHEBI:17821"/>
        <dbReference type="ChEBI" id="CHEBI:43474"/>
        <dbReference type="ChEBI" id="CHEBI:57259"/>
        <dbReference type="EC" id="2.4.2.4"/>
    </reaction>
</comment>
<evidence type="ECO:0000256" key="5">
    <source>
        <dbReference type="ARBA" id="ARBA00022679"/>
    </source>
</evidence>
<feature type="domain" description="Pyrimidine nucleoside phosphorylase C-terminal" evidence="7">
    <location>
        <begin position="350"/>
        <end position="424"/>
    </location>
</feature>
<name>A0A4S3KJ31_9GAMM</name>
<evidence type="ECO:0000256" key="3">
    <source>
        <dbReference type="ARBA" id="ARBA00011892"/>
    </source>
</evidence>
<protein>
    <recommendedName>
        <fullName evidence="3">thymidine phosphorylase</fullName>
        <ecNumber evidence="3">2.4.2.4</ecNumber>
    </recommendedName>
</protein>
<dbReference type="InterPro" id="IPR017459">
    <property type="entry name" value="Glycosyl_Trfase_fam3_N_dom"/>
</dbReference>
<proteinExistence type="inferred from homology"/>
<dbReference type="Gene3D" id="1.20.970.10">
    <property type="entry name" value="Transferase, Pyrimidine Nucleoside Phosphorylase, Chain C"/>
    <property type="match status" value="1"/>
</dbReference>
<evidence type="ECO:0000313" key="8">
    <source>
        <dbReference type="EMBL" id="THD08763.1"/>
    </source>
</evidence>
<gene>
    <name evidence="8" type="ORF">B1991_05285</name>
</gene>
<dbReference type="FunFam" id="3.40.1030.10:FF:000003">
    <property type="entry name" value="Pyrimidine-nucleoside phosphorylase"/>
    <property type="match status" value="1"/>
</dbReference>
<dbReference type="SUPFAM" id="SSF47648">
    <property type="entry name" value="Nucleoside phosphorylase/phosphoribosyltransferase N-terminal domain"/>
    <property type="match status" value="1"/>
</dbReference>
<evidence type="ECO:0000256" key="4">
    <source>
        <dbReference type="ARBA" id="ARBA00022676"/>
    </source>
</evidence>
<dbReference type="PANTHER" id="PTHR10515:SF0">
    <property type="entry name" value="THYMIDINE PHOSPHORYLASE"/>
    <property type="match status" value="1"/>
</dbReference>
<keyword evidence="9" id="KW-1185">Reference proteome</keyword>
<dbReference type="InterPro" id="IPR036320">
    <property type="entry name" value="Glycosyl_Trfase_fam3_N_dom_sf"/>
</dbReference>
<evidence type="ECO:0000313" key="9">
    <source>
        <dbReference type="Proteomes" id="UP000306317"/>
    </source>
</evidence>
<dbReference type="AlphaFoldDB" id="A0A4S3KJ31"/>
<dbReference type="PIRSF" id="PIRSF000478">
    <property type="entry name" value="TP_PyNP"/>
    <property type="match status" value="1"/>
</dbReference>
<dbReference type="GO" id="GO:0004645">
    <property type="term" value="F:1,4-alpha-oligoglucan phosphorylase activity"/>
    <property type="evidence" value="ECO:0007669"/>
    <property type="project" value="InterPro"/>
</dbReference>
<accession>A0A4S3KJ31</accession>
<dbReference type="Pfam" id="PF07831">
    <property type="entry name" value="PYNP_C"/>
    <property type="match status" value="1"/>
</dbReference>
<evidence type="ECO:0000256" key="1">
    <source>
        <dbReference type="ARBA" id="ARBA00006915"/>
    </source>
</evidence>
<dbReference type="NCBIfam" id="TIGR02644">
    <property type="entry name" value="Y_phosphoryl"/>
    <property type="match status" value="1"/>
</dbReference>
<evidence type="ECO:0000256" key="2">
    <source>
        <dbReference type="ARBA" id="ARBA00011738"/>
    </source>
</evidence>
<comment type="subunit">
    <text evidence="2">Homodimer.</text>
</comment>
<organism evidence="8 9">
    <name type="scientific">Rhodanobacter lindaniclasticus</name>
    <dbReference type="NCBI Taxonomy" id="75310"/>
    <lineage>
        <taxon>Bacteria</taxon>
        <taxon>Pseudomonadati</taxon>
        <taxon>Pseudomonadota</taxon>
        <taxon>Gammaproteobacteria</taxon>
        <taxon>Lysobacterales</taxon>
        <taxon>Rhodanobacteraceae</taxon>
        <taxon>Rhodanobacter</taxon>
    </lineage>
</organism>
<dbReference type="Gene3D" id="3.90.1170.30">
    <property type="entry name" value="Pyrimidine nucleoside phosphorylase-like, C-terminal domain"/>
    <property type="match status" value="1"/>
</dbReference>
<dbReference type="RefSeq" id="WP_136257656.1">
    <property type="nucleotide sequence ID" value="NZ_MWIO01000014.1"/>
</dbReference>
<dbReference type="Pfam" id="PF02885">
    <property type="entry name" value="Glycos_trans_3N"/>
    <property type="match status" value="1"/>
</dbReference>
<dbReference type="Pfam" id="PF00591">
    <property type="entry name" value="Glycos_transf_3"/>
    <property type="match status" value="1"/>
</dbReference>
<dbReference type="GO" id="GO:0006213">
    <property type="term" value="P:pyrimidine nucleoside metabolic process"/>
    <property type="evidence" value="ECO:0007669"/>
    <property type="project" value="InterPro"/>
</dbReference>